<evidence type="ECO:0000256" key="1">
    <source>
        <dbReference type="SAM" id="MobiDB-lite"/>
    </source>
</evidence>
<evidence type="ECO:0000259" key="2">
    <source>
        <dbReference type="PROSITE" id="PS50531"/>
    </source>
</evidence>
<protein>
    <submittedName>
        <fullName evidence="3">ISL3 family transposase</fullName>
    </submittedName>
</protein>
<dbReference type="PROSITE" id="PS50531">
    <property type="entry name" value="HTH_IS21"/>
    <property type="match status" value="1"/>
</dbReference>
<dbReference type="Pfam" id="PF01610">
    <property type="entry name" value="DDE_Tnp_ISL3"/>
    <property type="match status" value="2"/>
</dbReference>
<dbReference type="RefSeq" id="WP_204031107.1">
    <property type="nucleotide sequence ID" value="NZ_BOOW01000042.1"/>
</dbReference>
<evidence type="ECO:0000313" key="3">
    <source>
        <dbReference type="EMBL" id="GII96076.1"/>
    </source>
</evidence>
<keyword evidence="4" id="KW-1185">Reference proteome</keyword>
<name>A0A919VA54_9ACTN</name>
<dbReference type="EMBL" id="BOOW01000042">
    <property type="protein sequence ID" value="GII96076.1"/>
    <property type="molecule type" value="Genomic_DNA"/>
</dbReference>
<dbReference type="InterPro" id="IPR047951">
    <property type="entry name" value="Transpos_ISL3"/>
</dbReference>
<gene>
    <name evidence="3" type="ORF">Ssi02_63070</name>
</gene>
<dbReference type="InterPro" id="IPR002560">
    <property type="entry name" value="Transposase_DDE"/>
</dbReference>
<feature type="compositionally biased region" description="Basic and acidic residues" evidence="1">
    <location>
        <begin position="258"/>
        <end position="269"/>
    </location>
</feature>
<evidence type="ECO:0000313" key="4">
    <source>
        <dbReference type="Proteomes" id="UP000606172"/>
    </source>
</evidence>
<dbReference type="PANTHER" id="PTHR33498">
    <property type="entry name" value="TRANSPOSASE FOR INSERTION SEQUENCE ELEMENT IS1557"/>
    <property type="match status" value="1"/>
</dbReference>
<dbReference type="PANTHER" id="PTHR33498:SF1">
    <property type="entry name" value="TRANSPOSASE FOR INSERTION SEQUENCE ELEMENT IS1557"/>
    <property type="match status" value="1"/>
</dbReference>
<feature type="domain" description="HTH IS21-type" evidence="2">
    <location>
        <begin position="261"/>
        <end position="324"/>
    </location>
</feature>
<dbReference type="Gene3D" id="1.10.10.60">
    <property type="entry name" value="Homeodomain-like"/>
    <property type="match status" value="1"/>
</dbReference>
<accession>A0A919VA54</accession>
<proteinExistence type="predicted"/>
<feature type="region of interest" description="Disordered" evidence="1">
    <location>
        <begin position="229"/>
        <end position="269"/>
    </location>
</feature>
<dbReference type="AlphaFoldDB" id="A0A919VA54"/>
<comment type="caution">
    <text evidence="3">The sequence shown here is derived from an EMBL/GenBank/DDBJ whole genome shotgun (WGS) entry which is preliminary data.</text>
</comment>
<dbReference type="Proteomes" id="UP000606172">
    <property type="component" value="Unassembled WGS sequence"/>
</dbReference>
<reference evidence="3" key="1">
    <citation type="submission" date="2021-01" db="EMBL/GenBank/DDBJ databases">
        <title>Whole genome shotgun sequence of Sinosporangium siamense NBRC 109515.</title>
        <authorList>
            <person name="Komaki H."/>
            <person name="Tamura T."/>
        </authorList>
    </citation>
    <scope>NUCLEOTIDE SEQUENCE</scope>
    <source>
        <strain evidence="3">NBRC 109515</strain>
    </source>
</reference>
<organism evidence="3 4">
    <name type="scientific">Sinosporangium siamense</name>
    <dbReference type="NCBI Taxonomy" id="1367973"/>
    <lineage>
        <taxon>Bacteria</taxon>
        <taxon>Bacillati</taxon>
        <taxon>Actinomycetota</taxon>
        <taxon>Actinomycetes</taxon>
        <taxon>Streptosporangiales</taxon>
        <taxon>Streptosporangiaceae</taxon>
        <taxon>Sinosporangium</taxon>
    </lineage>
</organism>
<dbReference type="InterPro" id="IPR017894">
    <property type="entry name" value="HTH_IS21_transposase_type"/>
</dbReference>
<sequence>MPAELNFAITVRHGIPEIDPEPKNEIVHKDLPAGGRPMLIAVTTRRLKCDNAACRRRTFTEPIDPPAGRHARTTAPLRRMLELLSLAVAGRAASRLAGMLGIPVCRDTLIRLIRALPDPVTEPVTVLGIDEWAKRKGHSHATLLVDMATRRPIDVLDGCGTATVTAWLRRHPGIEVICRDRAGAFAEAAGAGAPQATQVADRWHLWNNLCRAVEKVVRAHRADLREPLNPGEVVRPLPTGAPPAAAPSGEPGPITAARTRERHAAVHEPTRRGMTVAAIAQRLGLDRKTIRKYRDAATAEELVNGRRSRSRAFEHYVSYLHRRVVHDGEANAARLFAELQAHGFGGSRRTVRRYLEPLRAGLAARVPPPPPPPTVREVSTWITGHPERLAEEIKVTLKAILSRSARLARLSGHVTGFARMLTERTGAAGLKPWLAAVLADDIPQLHSFARGVERDRDAVLNGLTLPHSSGAVEGNVTRIKALKRARYGRAGFDLQRKVILCSPF</sequence>
<dbReference type="NCBIfam" id="NF033550">
    <property type="entry name" value="transpos_ISL3"/>
    <property type="match status" value="1"/>
</dbReference>